<keyword evidence="2" id="KW-1185">Reference proteome</keyword>
<sequence>MLGVRCIPRILSHCRSVASYVERALRRDVTMAGAAPLRGPVPGICARPLSMPRTTMEGGCIVPLQMRPALGWT</sequence>
<proteinExistence type="predicted"/>
<evidence type="ECO:0000313" key="2">
    <source>
        <dbReference type="Proteomes" id="UP000814140"/>
    </source>
</evidence>
<dbReference type="Proteomes" id="UP000814140">
    <property type="component" value="Unassembled WGS sequence"/>
</dbReference>
<gene>
    <name evidence="1" type="ORF">BV25DRAFT_1832900</name>
</gene>
<evidence type="ECO:0000313" key="1">
    <source>
        <dbReference type="EMBL" id="KAI0055763.1"/>
    </source>
</evidence>
<comment type="caution">
    <text evidence="1">The sequence shown here is derived from an EMBL/GenBank/DDBJ whole genome shotgun (WGS) entry which is preliminary data.</text>
</comment>
<organism evidence="1 2">
    <name type="scientific">Artomyces pyxidatus</name>
    <dbReference type="NCBI Taxonomy" id="48021"/>
    <lineage>
        <taxon>Eukaryota</taxon>
        <taxon>Fungi</taxon>
        <taxon>Dikarya</taxon>
        <taxon>Basidiomycota</taxon>
        <taxon>Agaricomycotina</taxon>
        <taxon>Agaricomycetes</taxon>
        <taxon>Russulales</taxon>
        <taxon>Auriscalpiaceae</taxon>
        <taxon>Artomyces</taxon>
    </lineage>
</organism>
<name>A0ACB8SIR0_9AGAM</name>
<accession>A0ACB8SIR0</accession>
<dbReference type="EMBL" id="MU277280">
    <property type="protein sequence ID" value="KAI0055763.1"/>
    <property type="molecule type" value="Genomic_DNA"/>
</dbReference>
<reference evidence="1" key="2">
    <citation type="journal article" date="2022" name="New Phytol.">
        <title>Evolutionary transition to the ectomycorrhizal habit in the genomes of a hyperdiverse lineage of mushroom-forming fungi.</title>
        <authorList>
            <person name="Looney B."/>
            <person name="Miyauchi S."/>
            <person name="Morin E."/>
            <person name="Drula E."/>
            <person name="Courty P.E."/>
            <person name="Kohler A."/>
            <person name="Kuo A."/>
            <person name="LaButti K."/>
            <person name="Pangilinan J."/>
            <person name="Lipzen A."/>
            <person name="Riley R."/>
            <person name="Andreopoulos W."/>
            <person name="He G."/>
            <person name="Johnson J."/>
            <person name="Nolan M."/>
            <person name="Tritt A."/>
            <person name="Barry K.W."/>
            <person name="Grigoriev I.V."/>
            <person name="Nagy L.G."/>
            <person name="Hibbett D."/>
            <person name="Henrissat B."/>
            <person name="Matheny P.B."/>
            <person name="Labbe J."/>
            <person name="Martin F.M."/>
        </authorList>
    </citation>
    <scope>NUCLEOTIDE SEQUENCE</scope>
    <source>
        <strain evidence="1">HHB10654</strain>
    </source>
</reference>
<protein>
    <submittedName>
        <fullName evidence="1">Uncharacterized protein</fullName>
    </submittedName>
</protein>
<reference evidence="1" key="1">
    <citation type="submission" date="2021-03" db="EMBL/GenBank/DDBJ databases">
        <authorList>
            <consortium name="DOE Joint Genome Institute"/>
            <person name="Ahrendt S."/>
            <person name="Looney B.P."/>
            <person name="Miyauchi S."/>
            <person name="Morin E."/>
            <person name="Drula E."/>
            <person name="Courty P.E."/>
            <person name="Chicoki N."/>
            <person name="Fauchery L."/>
            <person name="Kohler A."/>
            <person name="Kuo A."/>
            <person name="Labutti K."/>
            <person name="Pangilinan J."/>
            <person name="Lipzen A."/>
            <person name="Riley R."/>
            <person name="Andreopoulos W."/>
            <person name="He G."/>
            <person name="Johnson J."/>
            <person name="Barry K.W."/>
            <person name="Grigoriev I.V."/>
            <person name="Nagy L."/>
            <person name="Hibbett D."/>
            <person name="Henrissat B."/>
            <person name="Matheny P.B."/>
            <person name="Labbe J."/>
            <person name="Martin F."/>
        </authorList>
    </citation>
    <scope>NUCLEOTIDE SEQUENCE</scope>
    <source>
        <strain evidence="1">HHB10654</strain>
    </source>
</reference>